<dbReference type="GeneID" id="35599010"/>
<name>A0A2D3UNY2_9PEZI</name>
<dbReference type="RefSeq" id="XP_023624872.1">
    <property type="nucleotide sequence ID" value="XM_023769104.1"/>
</dbReference>
<organism evidence="2 3">
    <name type="scientific">Ramularia collo-cygni</name>
    <dbReference type="NCBI Taxonomy" id="112498"/>
    <lineage>
        <taxon>Eukaryota</taxon>
        <taxon>Fungi</taxon>
        <taxon>Dikarya</taxon>
        <taxon>Ascomycota</taxon>
        <taxon>Pezizomycotina</taxon>
        <taxon>Dothideomycetes</taxon>
        <taxon>Dothideomycetidae</taxon>
        <taxon>Mycosphaerellales</taxon>
        <taxon>Mycosphaerellaceae</taxon>
        <taxon>Ramularia</taxon>
    </lineage>
</organism>
<evidence type="ECO:0000313" key="3">
    <source>
        <dbReference type="Proteomes" id="UP000225277"/>
    </source>
</evidence>
<evidence type="ECO:0000313" key="2">
    <source>
        <dbReference type="EMBL" id="CZT17982.1"/>
    </source>
</evidence>
<dbReference type="EMBL" id="FJUY01000005">
    <property type="protein sequence ID" value="CZT17982.1"/>
    <property type="molecule type" value="Genomic_DNA"/>
</dbReference>
<sequence>MSAVQHRQGLRPHDLQLQTKSEFQQSRRPSTPGSPEDLASLSIRRPDYTSRFNSWTNPSTVDLEQLRGRLNNLPQELYDEIMNFTLVCDAGNDTFPSSTKNGSPIVNAQYIDETYRPPVQLAINHKIRQETLKDFYGRTTFIFSDHGVLKRWMRSLPIEAMAEIRQARVVEATASCIFTGIYTRPERAVGKPKIGGDIWKTWDLSIETRQSCAGKSTRAQEFATVARNWYKWH</sequence>
<reference evidence="2 3" key="1">
    <citation type="submission" date="2016-03" db="EMBL/GenBank/DDBJ databases">
        <authorList>
            <person name="Ploux O."/>
        </authorList>
    </citation>
    <scope>NUCLEOTIDE SEQUENCE [LARGE SCALE GENOMIC DNA]</scope>
    <source>
        <strain evidence="2 3">URUG2</strain>
    </source>
</reference>
<dbReference type="AlphaFoldDB" id="A0A2D3UNY2"/>
<feature type="compositionally biased region" description="Polar residues" evidence="1">
    <location>
        <begin position="16"/>
        <end position="33"/>
    </location>
</feature>
<accession>A0A2D3UNY2</accession>
<proteinExistence type="predicted"/>
<dbReference type="Proteomes" id="UP000225277">
    <property type="component" value="Unassembled WGS sequence"/>
</dbReference>
<feature type="region of interest" description="Disordered" evidence="1">
    <location>
        <begin position="1"/>
        <end position="43"/>
    </location>
</feature>
<evidence type="ECO:0000256" key="1">
    <source>
        <dbReference type="SAM" id="MobiDB-lite"/>
    </source>
</evidence>
<dbReference type="OrthoDB" id="3650741at2759"/>
<keyword evidence="3" id="KW-1185">Reference proteome</keyword>
<protein>
    <submittedName>
        <fullName evidence="2">Uncharacterized protein</fullName>
    </submittedName>
</protein>
<gene>
    <name evidence="2" type="ORF">RCC_03821</name>
</gene>